<sequence length="373" mass="40889">MATVITRVNAGINFITDLVGYTIRINYFLGEALFTLLSWAFGHVTTGTRTILALLKMAVFDLGQFIEDLGGYVAAGVAVAEGAVNLTCQLVSILFFAFLSALASFVSVVIGVGTSVYVTISSVLDAVKHLIQVCGRSLVLVLHTIPLGLANSAKHMGRAAASGWLATKGAIVNTIYDINEGVCQQYRNARNLFRGLPGEAYLGFILLLILLLATHYTIRAVYLNRALLFHRAYQLAVKVLSTLRSGVNASLSLSWLQTSPNRAGSSFRIGPTNEEEDSSPSSSFNSTPPYNLRQRKPGQRSSRSSRVEAIKRQLQAEKESRLCVICSDRRRSVVLLPCRHFSFCGPCIDQSVRYYDHCPVCRTNIEEVVPVYQ</sequence>
<name>A0A1V9Y129_9ACAR</name>
<proteinExistence type="predicted"/>
<dbReference type="InterPro" id="IPR013083">
    <property type="entry name" value="Znf_RING/FYVE/PHD"/>
</dbReference>
<dbReference type="Proteomes" id="UP000192247">
    <property type="component" value="Unassembled WGS sequence"/>
</dbReference>
<evidence type="ECO:0000256" key="4">
    <source>
        <dbReference type="PROSITE-ProRule" id="PRU00175"/>
    </source>
</evidence>
<dbReference type="GO" id="GO:0016567">
    <property type="term" value="P:protein ubiquitination"/>
    <property type="evidence" value="ECO:0007669"/>
    <property type="project" value="TreeGrafter"/>
</dbReference>
<keyword evidence="6" id="KW-0812">Transmembrane</keyword>
<dbReference type="InterPro" id="IPR051652">
    <property type="entry name" value="MDM2_MDM4_MUL1"/>
</dbReference>
<dbReference type="InParanoid" id="A0A1V9Y129"/>
<keyword evidence="6" id="KW-1133">Transmembrane helix</keyword>
<dbReference type="InterPro" id="IPR001841">
    <property type="entry name" value="Znf_RING"/>
</dbReference>
<evidence type="ECO:0000259" key="7">
    <source>
        <dbReference type="PROSITE" id="PS50089"/>
    </source>
</evidence>
<keyword evidence="2 4" id="KW-0863">Zinc-finger</keyword>
<evidence type="ECO:0000256" key="6">
    <source>
        <dbReference type="SAM" id="Phobius"/>
    </source>
</evidence>
<feature type="transmembrane region" description="Helical" evidence="6">
    <location>
        <begin position="200"/>
        <end position="222"/>
    </location>
</feature>
<dbReference type="OrthoDB" id="1711136at2759"/>
<feature type="region of interest" description="Disordered" evidence="5">
    <location>
        <begin position="261"/>
        <end position="310"/>
    </location>
</feature>
<feature type="domain" description="RING-type" evidence="7">
    <location>
        <begin position="323"/>
        <end position="362"/>
    </location>
</feature>
<evidence type="ECO:0000256" key="3">
    <source>
        <dbReference type="ARBA" id="ARBA00022833"/>
    </source>
</evidence>
<evidence type="ECO:0000256" key="1">
    <source>
        <dbReference type="ARBA" id="ARBA00022723"/>
    </source>
</evidence>
<evidence type="ECO:0000256" key="5">
    <source>
        <dbReference type="SAM" id="MobiDB-lite"/>
    </source>
</evidence>
<feature type="compositionally biased region" description="Low complexity" evidence="5">
    <location>
        <begin position="279"/>
        <end position="291"/>
    </location>
</feature>
<dbReference type="SUPFAM" id="SSF57850">
    <property type="entry name" value="RING/U-box"/>
    <property type="match status" value="1"/>
</dbReference>
<reference evidence="8 9" key="1">
    <citation type="journal article" date="2017" name="Gigascience">
        <title>Draft genome of the honey bee ectoparasitic mite, Tropilaelaps mercedesae, is shaped by the parasitic life history.</title>
        <authorList>
            <person name="Dong X."/>
            <person name="Armstrong S.D."/>
            <person name="Xia D."/>
            <person name="Makepeace B.L."/>
            <person name="Darby A.C."/>
            <person name="Kadowaki T."/>
        </authorList>
    </citation>
    <scope>NUCLEOTIDE SEQUENCE [LARGE SCALE GENOMIC DNA]</scope>
    <source>
        <strain evidence="8">Wuxi-XJTLU</strain>
    </source>
</reference>
<dbReference type="Gene3D" id="3.30.40.10">
    <property type="entry name" value="Zinc/RING finger domain, C3HC4 (zinc finger)"/>
    <property type="match status" value="1"/>
</dbReference>
<keyword evidence="1" id="KW-0479">Metal-binding</keyword>
<keyword evidence="9" id="KW-1185">Reference proteome</keyword>
<feature type="transmembrane region" description="Helical" evidence="6">
    <location>
        <begin position="93"/>
        <end position="118"/>
    </location>
</feature>
<evidence type="ECO:0000313" key="9">
    <source>
        <dbReference type="Proteomes" id="UP000192247"/>
    </source>
</evidence>
<accession>A0A1V9Y129</accession>
<evidence type="ECO:0000313" key="8">
    <source>
        <dbReference type="EMBL" id="OQR79435.1"/>
    </source>
</evidence>
<gene>
    <name evidence="8" type="ORF">BIW11_05741</name>
</gene>
<keyword evidence="6" id="KW-0472">Membrane</keyword>
<dbReference type="SMART" id="SM00184">
    <property type="entry name" value="RING"/>
    <property type="match status" value="1"/>
</dbReference>
<dbReference type="GO" id="GO:0008270">
    <property type="term" value="F:zinc ion binding"/>
    <property type="evidence" value="ECO:0007669"/>
    <property type="project" value="UniProtKB-KW"/>
</dbReference>
<keyword evidence="3" id="KW-0862">Zinc</keyword>
<evidence type="ECO:0000256" key="2">
    <source>
        <dbReference type="ARBA" id="ARBA00022771"/>
    </source>
</evidence>
<dbReference type="PROSITE" id="PS50089">
    <property type="entry name" value="ZF_RING_2"/>
    <property type="match status" value="1"/>
</dbReference>
<protein>
    <recommendedName>
        <fullName evidence="7">RING-type domain-containing protein</fullName>
    </recommendedName>
</protein>
<dbReference type="Pfam" id="PF13920">
    <property type="entry name" value="zf-C3HC4_3"/>
    <property type="match status" value="1"/>
</dbReference>
<dbReference type="AlphaFoldDB" id="A0A1V9Y129"/>
<dbReference type="PANTHER" id="PTHR12183">
    <property type="entry name" value="MITOCHONDRIAL UBIQUITIN LIGASE ACTIVATOR OF NFKB 1"/>
    <property type="match status" value="1"/>
</dbReference>
<dbReference type="EMBL" id="MNPL01001116">
    <property type="protein sequence ID" value="OQR79435.1"/>
    <property type="molecule type" value="Genomic_DNA"/>
</dbReference>
<comment type="caution">
    <text evidence="8">The sequence shown here is derived from an EMBL/GenBank/DDBJ whole genome shotgun (WGS) entry which is preliminary data.</text>
</comment>
<dbReference type="STRING" id="418985.A0A1V9Y129"/>
<dbReference type="GO" id="GO:0004842">
    <property type="term" value="F:ubiquitin-protein transferase activity"/>
    <property type="evidence" value="ECO:0007669"/>
    <property type="project" value="TreeGrafter"/>
</dbReference>
<organism evidence="8 9">
    <name type="scientific">Tropilaelaps mercedesae</name>
    <dbReference type="NCBI Taxonomy" id="418985"/>
    <lineage>
        <taxon>Eukaryota</taxon>
        <taxon>Metazoa</taxon>
        <taxon>Ecdysozoa</taxon>
        <taxon>Arthropoda</taxon>
        <taxon>Chelicerata</taxon>
        <taxon>Arachnida</taxon>
        <taxon>Acari</taxon>
        <taxon>Parasitiformes</taxon>
        <taxon>Mesostigmata</taxon>
        <taxon>Gamasina</taxon>
        <taxon>Dermanyssoidea</taxon>
        <taxon>Laelapidae</taxon>
        <taxon>Tropilaelaps</taxon>
    </lineage>
</organism>
<dbReference type="PANTHER" id="PTHR12183:SF32">
    <property type="entry name" value="MITOCHONDRIAL E3 UBIQUITIN PROTEIN LIGASE 1"/>
    <property type="match status" value="1"/>
</dbReference>